<accession>A0A2A5J564</accession>
<dbReference type="RefSeq" id="WP_099698450.1">
    <property type="nucleotide sequence ID" value="NZ_NOVD01000032.1"/>
</dbReference>
<reference evidence="2 3" key="1">
    <citation type="submission" date="2017-07" db="EMBL/GenBank/DDBJ databases">
        <title>Draft sequence of Rhodococcus enclensis 23b-28.</title>
        <authorList>
            <person name="Besaury L."/>
            <person name="Sancelme M."/>
            <person name="Amato P."/>
            <person name="Lallement A."/>
            <person name="Delort A.-M."/>
        </authorList>
    </citation>
    <scope>NUCLEOTIDE SEQUENCE [LARGE SCALE GENOMIC DNA]</scope>
    <source>
        <strain evidence="2 3">23b-28</strain>
    </source>
</reference>
<evidence type="ECO:0000313" key="3">
    <source>
        <dbReference type="Proteomes" id="UP000230886"/>
    </source>
</evidence>
<dbReference type="Pfam" id="PF16259">
    <property type="entry name" value="DUF4913"/>
    <property type="match status" value="1"/>
</dbReference>
<keyword evidence="1" id="KW-0175">Coiled coil</keyword>
<gene>
    <name evidence="2" type="ORF">CHR55_26450</name>
</gene>
<proteinExistence type="predicted"/>
<sequence>MTDVDPVAELAAELVALRRQFSALATNQERTADTANRAVQGLDDLEEQLTVAAQKFSDAAQATPEEDPAPAPPPGPEPLDVVVLYAWVGDHISNWAQRKTVGSASDGFHWCPRWLEHPEAITRLWALRRAWLEAVTEPGAAMTAYFRDCFDPTMNALSSETGPFYGCSVDHHNNSPFLPSADPPWSENPAGGPG</sequence>
<name>A0A2A5J564_RHOSG</name>
<organism evidence="2 3">
    <name type="scientific">Rhodococcus qingshengii</name>
    <dbReference type="NCBI Taxonomy" id="334542"/>
    <lineage>
        <taxon>Bacteria</taxon>
        <taxon>Bacillati</taxon>
        <taxon>Actinomycetota</taxon>
        <taxon>Actinomycetes</taxon>
        <taxon>Mycobacteriales</taxon>
        <taxon>Nocardiaceae</taxon>
        <taxon>Rhodococcus</taxon>
        <taxon>Rhodococcus erythropolis group</taxon>
    </lineage>
</organism>
<evidence type="ECO:0000256" key="1">
    <source>
        <dbReference type="SAM" id="Coils"/>
    </source>
</evidence>
<dbReference type="EMBL" id="NOVD01000032">
    <property type="protein sequence ID" value="PCK24329.1"/>
    <property type="molecule type" value="Genomic_DNA"/>
</dbReference>
<dbReference type="AlphaFoldDB" id="A0A2A5J564"/>
<evidence type="ECO:0000313" key="2">
    <source>
        <dbReference type="EMBL" id="PCK24329.1"/>
    </source>
</evidence>
<protein>
    <recommendedName>
        <fullName evidence="4">DUF4913 domain-containing protein</fullName>
    </recommendedName>
</protein>
<comment type="caution">
    <text evidence="2">The sequence shown here is derived from an EMBL/GenBank/DDBJ whole genome shotgun (WGS) entry which is preliminary data.</text>
</comment>
<dbReference type="Proteomes" id="UP000230886">
    <property type="component" value="Unassembled WGS sequence"/>
</dbReference>
<evidence type="ECO:0008006" key="4">
    <source>
        <dbReference type="Google" id="ProtNLM"/>
    </source>
</evidence>
<dbReference type="InterPro" id="IPR032584">
    <property type="entry name" value="DUF4913"/>
</dbReference>
<feature type="coiled-coil region" evidence="1">
    <location>
        <begin position="7"/>
        <end position="62"/>
    </location>
</feature>